<comment type="caution">
    <text evidence="1">The sequence shown here is derived from an EMBL/GenBank/DDBJ whole genome shotgun (WGS) entry which is preliminary data.</text>
</comment>
<evidence type="ECO:0000313" key="2">
    <source>
        <dbReference type="Proteomes" id="UP000533641"/>
    </source>
</evidence>
<dbReference type="RefSeq" id="WP_183922283.1">
    <property type="nucleotide sequence ID" value="NZ_JACIGM010000001.1"/>
</dbReference>
<proteinExistence type="predicted"/>
<dbReference type="EMBL" id="JACIGM010000001">
    <property type="protein sequence ID" value="MBB4272422.1"/>
    <property type="molecule type" value="Genomic_DNA"/>
</dbReference>
<dbReference type="Proteomes" id="UP000533641">
    <property type="component" value="Unassembled WGS sequence"/>
</dbReference>
<protein>
    <submittedName>
        <fullName evidence="1">Uncharacterized protein</fullName>
    </submittedName>
</protein>
<sequence>MAATDFAFRLKTRHRRAGATPWLRQTVQLQIVAPVSVLETPGAQRPNDRSQAFSEVRFVSVVPWSPFHFCTPGMFCRAENDDFAGQWILIACPPYQPCPKTLTMTQKAASMSIVIGLPRPQESILFQGKGVRGRSSHRLNRRLK</sequence>
<dbReference type="AlphaFoldDB" id="A0A7W6WBM1"/>
<gene>
    <name evidence="1" type="ORF">GGE12_000164</name>
</gene>
<name>A0A7W6WBM1_9HYPH</name>
<reference evidence="1 2" key="1">
    <citation type="submission" date="2020-08" db="EMBL/GenBank/DDBJ databases">
        <title>Genomic Encyclopedia of Type Strains, Phase IV (KMG-V): Genome sequencing to study the core and pangenomes of soil and plant-associated prokaryotes.</title>
        <authorList>
            <person name="Whitman W."/>
        </authorList>
    </citation>
    <scope>NUCLEOTIDE SEQUENCE [LARGE SCALE GENOMIC DNA]</scope>
    <source>
        <strain evidence="1 2">SEMIA 402</strain>
    </source>
</reference>
<accession>A0A7W6WBM1</accession>
<evidence type="ECO:0000313" key="1">
    <source>
        <dbReference type="EMBL" id="MBB4272422.1"/>
    </source>
</evidence>
<organism evidence="1 2">
    <name type="scientific">Rhizobium mongolense</name>
    <dbReference type="NCBI Taxonomy" id="57676"/>
    <lineage>
        <taxon>Bacteria</taxon>
        <taxon>Pseudomonadati</taxon>
        <taxon>Pseudomonadota</taxon>
        <taxon>Alphaproteobacteria</taxon>
        <taxon>Hyphomicrobiales</taxon>
        <taxon>Rhizobiaceae</taxon>
        <taxon>Rhizobium/Agrobacterium group</taxon>
        <taxon>Rhizobium</taxon>
    </lineage>
</organism>